<dbReference type="AlphaFoldDB" id="I4YS81"/>
<evidence type="ECO:0000256" key="2">
    <source>
        <dbReference type="SAM" id="SignalP"/>
    </source>
</evidence>
<keyword evidence="2" id="KW-0732">Signal</keyword>
<dbReference type="eggNOG" id="ENOG5033WZD">
    <property type="taxonomic scope" value="Bacteria"/>
</dbReference>
<sequence precursor="true">MKLRAALPLTVALLAPAHAQQWLPPTGLWVDPTGESIRFDRDMNFTHSAMGQGRVELTNRNGGNLALHFRDVECLYLVTRLSNGMLNFGLRQAAADKEQCPKGQFARAADDNKLTETRGPPLQPVPPAQSQQAPSDGRLTVKQIIFEPAGNNLGRSGRVVFSFSSMKFSFEVTTPFDDATSPAEAVTGALKELRGTAQSLSDSALRFQIQP</sequence>
<feature type="region of interest" description="Disordered" evidence="1">
    <location>
        <begin position="114"/>
        <end position="137"/>
    </location>
</feature>
<dbReference type="HOGENOM" id="CLU_1303720_0_0_5"/>
<dbReference type="PATRIC" id="fig|864069.3.peg.3673"/>
<reference evidence="3 4" key="1">
    <citation type="submission" date="2012-02" db="EMBL/GenBank/DDBJ databases">
        <title>Improved High-Quality Draft sequence of Microvirga sp. WSM3557.</title>
        <authorList>
            <consortium name="US DOE Joint Genome Institute"/>
            <person name="Lucas S."/>
            <person name="Han J."/>
            <person name="Lapidus A."/>
            <person name="Cheng J.-F."/>
            <person name="Goodwin L."/>
            <person name="Pitluck S."/>
            <person name="Peters L."/>
            <person name="Zhang X."/>
            <person name="Detter J.C."/>
            <person name="Han C."/>
            <person name="Tapia R."/>
            <person name="Land M."/>
            <person name="Hauser L."/>
            <person name="Kyrpides N."/>
            <person name="Ivanova N."/>
            <person name="Pagani I."/>
            <person name="Brau L."/>
            <person name="Yates R."/>
            <person name="O'Hara G."/>
            <person name="Rui T."/>
            <person name="Howieson J."/>
            <person name="Reeve W."/>
            <person name="Woyke T."/>
        </authorList>
    </citation>
    <scope>NUCLEOTIDE SEQUENCE [LARGE SCALE GENOMIC DNA]</scope>
    <source>
        <strain evidence="3 4">WSM3557</strain>
    </source>
</reference>
<gene>
    <name evidence="3" type="ORF">MicloDRAFT_00033730</name>
</gene>
<feature type="chain" id="PRO_5003698056" evidence="2">
    <location>
        <begin position="20"/>
        <end position="211"/>
    </location>
</feature>
<evidence type="ECO:0000313" key="3">
    <source>
        <dbReference type="EMBL" id="EIM26823.1"/>
    </source>
</evidence>
<evidence type="ECO:0000313" key="4">
    <source>
        <dbReference type="Proteomes" id="UP000003947"/>
    </source>
</evidence>
<evidence type="ECO:0000256" key="1">
    <source>
        <dbReference type="SAM" id="MobiDB-lite"/>
    </source>
</evidence>
<protein>
    <submittedName>
        <fullName evidence="3">Uncharacterized protein</fullName>
    </submittedName>
</protein>
<dbReference type="EMBL" id="JH660645">
    <property type="protein sequence ID" value="EIM26823.1"/>
    <property type="molecule type" value="Genomic_DNA"/>
</dbReference>
<accession>I4YS81</accession>
<dbReference type="STRING" id="864069.MicloDRAFT_00033730"/>
<feature type="signal peptide" evidence="2">
    <location>
        <begin position="1"/>
        <end position="19"/>
    </location>
</feature>
<proteinExistence type="predicted"/>
<keyword evidence="4" id="KW-1185">Reference proteome</keyword>
<dbReference type="Proteomes" id="UP000003947">
    <property type="component" value="Unassembled WGS sequence"/>
</dbReference>
<name>I4YS81_9HYPH</name>
<organism evidence="3 4">
    <name type="scientific">Microvirga lotononidis</name>
    <dbReference type="NCBI Taxonomy" id="864069"/>
    <lineage>
        <taxon>Bacteria</taxon>
        <taxon>Pseudomonadati</taxon>
        <taxon>Pseudomonadota</taxon>
        <taxon>Alphaproteobacteria</taxon>
        <taxon>Hyphomicrobiales</taxon>
        <taxon>Methylobacteriaceae</taxon>
        <taxon>Microvirga</taxon>
    </lineage>
</organism>